<keyword evidence="2" id="KW-0342">GTP-binding</keyword>
<dbReference type="GO" id="GO:0032543">
    <property type="term" value="P:mitochondrial translation"/>
    <property type="evidence" value="ECO:0007669"/>
    <property type="project" value="TreeGrafter"/>
</dbReference>
<keyword evidence="1" id="KW-0547">Nucleotide-binding</keyword>
<dbReference type="Gene3D" id="1.10.1580.10">
    <property type="match status" value="1"/>
</dbReference>
<protein>
    <recommendedName>
        <fullName evidence="4">G domain-containing protein</fullName>
    </recommendedName>
</protein>
<accession>A0A7S1C1W5</accession>
<name>A0A7S1C1W5_9STRA</name>
<dbReference type="InterPro" id="IPR023179">
    <property type="entry name" value="GTP-bd_ortho_bundle_sf"/>
</dbReference>
<dbReference type="InterPro" id="IPR006073">
    <property type="entry name" value="GTP-bd"/>
</dbReference>
<evidence type="ECO:0000256" key="3">
    <source>
        <dbReference type="SAM" id="MobiDB-lite"/>
    </source>
</evidence>
<evidence type="ECO:0000256" key="2">
    <source>
        <dbReference type="ARBA" id="ARBA00023134"/>
    </source>
</evidence>
<reference evidence="5" key="1">
    <citation type="submission" date="2021-01" db="EMBL/GenBank/DDBJ databases">
        <authorList>
            <person name="Corre E."/>
            <person name="Pelletier E."/>
            <person name="Niang G."/>
            <person name="Scheremetjew M."/>
            <person name="Finn R."/>
            <person name="Kale V."/>
            <person name="Holt S."/>
            <person name="Cochrane G."/>
            <person name="Meng A."/>
            <person name="Brown T."/>
            <person name="Cohen L."/>
        </authorList>
    </citation>
    <scope>NUCLEOTIDE SEQUENCE</scope>
    <source>
        <strain evidence="5">308</strain>
    </source>
</reference>
<dbReference type="InterPro" id="IPR027417">
    <property type="entry name" value="P-loop_NTPase"/>
</dbReference>
<dbReference type="PANTHER" id="PTHR45782:SF5">
    <property type="entry name" value="DAR GTPASE 3, CHLOROPLASTIC"/>
    <property type="match status" value="1"/>
</dbReference>
<dbReference type="GO" id="GO:0003924">
    <property type="term" value="F:GTPase activity"/>
    <property type="evidence" value="ECO:0007669"/>
    <property type="project" value="TreeGrafter"/>
</dbReference>
<dbReference type="PANTHER" id="PTHR45782">
    <property type="entry name" value="MITOCHONDRIAL RIBOSOME-ASSOCIATED GTPASE 1"/>
    <property type="match status" value="1"/>
</dbReference>
<dbReference type="SUPFAM" id="SSF52540">
    <property type="entry name" value="P-loop containing nucleoside triphosphate hydrolases"/>
    <property type="match status" value="1"/>
</dbReference>
<dbReference type="GO" id="GO:0005739">
    <property type="term" value="C:mitochondrion"/>
    <property type="evidence" value="ECO:0007669"/>
    <property type="project" value="TreeGrafter"/>
</dbReference>
<feature type="compositionally biased region" description="Basic and acidic residues" evidence="3">
    <location>
        <begin position="518"/>
        <end position="527"/>
    </location>
</feature>
<dbReference type="Pfam" id="PF01926">
    <property type="entry name" value="MMR_HSR1"/>
    <property type="match status" value="1"/>
</dbReference>
<sequence length="541" mass="59334">MNISSIARTMLIAHNVCGFRIVLGAASSLHLRPRVSSFSTAFTGHRYDHNANHRTQITNISPVRDITQRGRVILKMAVKRSKFTSKTSSSDPDNPDTNLSGYKRPSINWFPGHIASATASLSATLKRVDVVVEVRDARIPSATSHPRVAEWAAGRPRVVAITRIDLATASSLSSWMEAYAAMGGGFSDGEMDGDAINRERQGKVERERFVVDDIARMDNQNGAVYAVVPVDAKHGKGIHLLRRNILKAGAYVNAKRLSRGINSRPLRVGIIGYPNVGKSAIINRLVGKKRVRSADTPGITRSLQWIKVSGERTPTFSATDTGRSAWNKDNSFELLDSPGIIPPDITNQDEAILLAICNAIGEASYDNQAVAAHLCQILQNFHLNEDKGKITAPHWRKKCLQRYGFDPLVPPPVLPGGMENEEGVLMTGEDMLYAVADVTCRGDTENAARKILQDFRSGRMGSMTLQVAPTLKDDEEVEYVSNGEDTYSEMDTIEDEERALAALEEAKERGLELPNLGKSEDDAESKISEQNAIGRGQFDGW</sequence>
<dbReference type="EMBL" id="HBFR01042655">
    <property type="protein sequence ID" value="CAD8903967.1"/>
    <property type="molecule type" value="Transcribed_RNA"/>
</dbReference>
<dbReference type="AlphaFoldDB" id="A0A7S1C1W5"/>
<dbReference type="GO" id="GO:0005525">
    <property type="term" value="F:GTP binding"/>
    <property type="evidence" value="ECO:0007669"/>
    <property type="project" value="UniProtKB-KW"/>
</dbReference>
<organism evidence="5">
    <name type="scientific">Corethron hystrix</name>
    <dbReference type="NCBI Taxonomy" id="216773"/>
    <lineage>
        <taxon>Eukaryota</taxon>
        <taxon>Sar</taxon>
        <taxon>Stramenopiles</taxon>
        <taxon>Ochrophyta</taxon>
        <taxon>Bacillariophyta</taxon>
        <taxon>Coscinodiscophyceae</taxon>
        <taxon>Corethrophycidae</taxon>
        <taxon>Corethrales</taxon>
        <taxon>Corethraceae</taxon>
        <taxon>Corethron</taxon>
    </lineage>
</organism>
<evidence type="ECO:0000313" key="5">
    <source>
        <dbReference type="EMBL" id="CAD8903967.1"/>
    </source>
</evidence>
<proteinExistence type="predicted"/>
<feature type="domain" description="G" evidence="4">
    <location>
        <begin position="267"/>
        <end position="346"/>
    </location>
</feature>
<evidence type="ECO:0000256" key="1">
    <source>
        <dbReference type="ARBA" id="ARBA00022741"/>
    </source>
</evidence>
<feature type="region of interest" description="Disordered" evidence="3">
    <location>
        <begin position="505"/>
        <end position="541"/>
    </location>
</feature>
<gene>
    <name evidence="5" type="ORF">CHYS00102_LOCUS31187</name>
</gene>
<dbReference type="Gene3D" id="3.40.50.300">
    <property type="entry name" value="P-loop containing nucleotide triphosphate hydrolases"/>
    <property type="match status" value="1"/>
</dbReference>
<evidence type="ECO:0000259" key="4">
    <source>
        <dbReference type="Pfam" id="PF01926"/>
    </source>
</evidence>
<dbReference type="PRINTS" id="PR00326">
    <property type="entry name" value="GTP1OBG"/>
</dbReference>